<feature type="domain" description="CUE" evidence="3">
    <location>
        <begin position="15"/>
        <end position="58"/>
    </location>
</feature>
<dbReference type="SMART" id="SM00463">
    <property type="entry name" value="SMR"/>
    <property type="match status" value="1"/>
</dbReference>
<name>A0A9P7B7I0_MAUEX</name>
<evidence type="ECO:0000259" key="2">
    <source>
        <dbReference type="PROSITE" id="PS50828"/>
    </source>
</evidence>
<dbReference type="PANTHER" id="PTHR46535:SF1">
    <property type="entry name" value="NEDD4-BINDING PROTEIN 2"/>
    <property type="match status" value="1"/>
</dbReference>
<dbReference type="Pfam" id="PF02845">
    <property type="entry name" value="CUE"/>
    <property type="match status" value="1"/>
</dbReference>
<dbReference type="InterPro" id="IPR052772">
    <property type="entry name" value="Endo/PolyKinase_Domain-Protein"/>
</dbReference>
<comment type="caution">
    <text evidence="4">The sequence shown here is derived from an EMBL/GenBank/DDBJ whole genome shotgun (WGS) entry which is preliminary data.</text>
</comment>
<feature type="region of interest" description="Disordered" evidence="1">
    <location>
        <begin position="196"/>
        <end position="244"/>
    </location>
</feature>
<organism evidence="4 5">
    <name type="scientific">Maudiozyma exigua</name>
    <name type="common">Yeast</name>
    <name type="synonym">Kazachstania exigua</name>
    <dbReference type="NCBI Taxonomy" id="34358"/>
    <lineage>
        <taxon>Eukaryota</taxon>
        <taxon>Fungi</taxon>
        <taxon>Dikarya</taxon>
        <taxon>Ascomycota</taxon>
        <taxon>Saccharomycotina</taxon>
        <taxon>Saccharomycetes</taxon>
        <taxon>Saccharomycetales</taxon>
        <taxon>Saccharomycetaceae</taxon>
        <taxon>Maudiozyma</taxon>
    </lineage>
</organism>
<dbReference type="InterPro" id="IPR002625">
    <property type="entry name" value="Smr_dom"/>
</dbReference>
<proteinExistence type="predicted"/>
<evidence type="ECO:0000313" key="5">
    <source>
        <dbReference type="Proteomes" id="UP000750334"/>
    </source>
</evidence>
<dbReference type="InterPro" id="IPR009060">
    <property type="entry name" value="UBA-like_sf"/>
</dbReference>
<dbReference type="Gene3D" id="1.10.8.10">
    <property type="entry name" value="DNA helicase RuvA subunit, C-terminal domain"/>
    <property type="match status" value="2"/>
</dbReference>
<accession>A0A9P7B7I0</accession>
<gene>
    <name evidence="4" type="ORF">C6P45_000926</name>
</gene>
<dbReference type="PROSITE" id="PS51140">
    <property type="entry name" value="CUE"/>
    <property type="match status" value="1"/>
</dbReference>
<sequence length="469" mass="53734">MTGGDNQTKNDQLLKNDIKLCQLVEMFPDVSSNVIENALKSSNNDINLSISFILSDDMMENLQLEHIVSKNNDSNTETIDPKLSDLYEMFPKINSIIIRSYFDSHKEDIKKTIADLLDYEILSKEDAQDQKRTENFIKNSNKGDNISSWGSTQDKIDLIVQFTEVDEVNAHKCYQNNHMNAIMAIIDIIQNNIKNESQRPQSSPLPQKSTAVRRTGRVQSAHGIAYGPTPSYTNNKKPIDQNSSVPSIKPWVGRNFIYSEHSEEMMELESIISSNVDFRNINPMFIRNALKYYNGSVEQTIDCLMLIITNKGSKFTFINNNKEENQFIETNSWKSRKNNNLTTVPIAAHYTQTNNSLSLPDTRSFLYNLFDNYKLDFHGLLPSQATDILSKALRKWWDKEIEEREMSNKRFNLVNVCCVNPLIVITGRGIHSVGGISKVRIQVRKYLNSSTFVFDEEPSFFVIYGKKSK</sequence>
<dbReference type="PROSITE" id="PS50828">
    <property type="entry name" value="SMR"/>
    <property type="match status" value="1"/>
</dbReference>
<dbReference type="InterPro" id="IPR003892">
    <property type="entry name" value="CUE"/>
</dbReference>
<evidence type="ECO:0000259" key="3">
    <source>
        <dbReference type="PROSITE" id="PS51140"/>
    </source>
</evidence>
<feature type="compositionally biased region" description="Polar residues" evidence="1">
    <location>
        <begin position="230"/>
        <end position="244"/>
    </location>
</feature>
<dbReference type="Proteomes" id="UP000750334">
    <property type="component" value="Unassembled WGS sequence"/>
</dbReference>
<evidence type="ECO:0000313" key="4">
    <source>
        <dbReference type="EMBL" id="KAG0662974.1"/>
    </source>
</evidence>
<reference evidence="4 5" key="1">
    <citation type="submission" date="2020-11" db="EMBL/GenBank/DDBJ databases">
        <title>Kefir isolates.</title>
        <authorList>
            <person name="Marcisauskas S."/>
            <person name="Kim Y."/>
            <person name="Blasche S."/>
        </authorList>
    </citation>
    <scope>NUCLEOTIDE SEQUENCE [LARGE SCALE GENOMIC DNA]</scope>
    <source>
        <strain evidence="4 5">OG2</strain>
    </source>
</reference>
<dbReference type="GO" id="GO:0004519">
    <property type="term" value="F:endonuclease activity"/>
    <property type="evidence" value="ECO:0007669"/>
    <property type="project" value="TreeGrafter"/>
</dbReference>
<dbReference type="InterPro" id="IPR036063">
    <property type="entry name" value="Smr_dom_sf"/>
</dbReference>
<dbReference type="SUPFAM" id="SSF46934">
    <property type="entry name" value="UBA-like"/>
    <property type="match status" value="1"/>
</dbReference>
<protein>
    <recommendedName>
        <fullName evidence="6">CUE domain-containing protein</fullName>
    </recommendedName>
</protein>
<dbReference type="OrthoDB" id="4080456at2759"/>
<dbReference type="SMART" id="SM00546">
    <property type="entry name" value="CUE"/>
    <property type="match status" value="2"/>
</dbReference>
<evidence type="ECO:0000256" key="1">
    <source>
        <dbReference type="SAM" id="MobiDB-lite"/>
    </source>
</evidence>
<dbReference type="Gene3D" id="3.30.1370.110">
    <property type="match status" value="1"/>
</dbReference>
<feature type="compositionally biased region" description="Polar residues" evidence="1">
    <location>
        <begin position="198"/>
        <end position="212"/>
    </location>
</feature>
<dbReference type="AlphaFoldDB" id="A0A9P7B7I0"/>
<dbReference type="CDD" id="cd14279">
    <property type="entry name" value="CUE"/>
    <property type="match status" value="1"/>
</dbReference>
<evidence type="ECO:0008006" key="6">
    <source>
        <dbReference type="Google" id="ProtNLM"/>
    </source>
</evidence>
<feature type="domain" description="Smr" evidence="2">
    <location>
        <begin position="375"/>
        <end position="469"/>
    </location>
</feature>
<dbReference type="SUPFAM" id="SSF160443">
    <property type="entry name" value="SMR domain-like"/>
    <property type="match status" value="1"/>
</dbReference>
<dbReference type="EMBL" id="PUHR01000137">
    <property type="protein sequence ID" value="KAG0662974.1"/>
    <property type="molecule type" value="Genomic_DNA"/>
</dbReference>
<dbReference type="GO" id="GO:0043130">
    <property type="term" value="F:ubiquitin binding"/>
    <property type="evidence" value="ECO:0007669"/>
    <property type="project" value="InterPro"/>
</dbReference>
<dbReference type="GO" id="GO:0005634">
    <property type="term" value="C:nucleus"/>
    <property type="evidence" value="ECO:0007669"/>
    <property type="project" value="TreeGrafter"/>
</dbReference>
<dbReference type="PANTHER" id="PTHR46535">
    <property type="entry name" value="NEDD4-BINDING PROTEIN 2"/>
    <property type="match status" value="1"/>
</dbReference>
<keyword evidence="5" id="KW-1185">Reference proteome</keyword>